<name>A0A5J4UQG9_9EUKA</name>
<proteinExistence type="predicted"/>
<dbReference type="EMBL" id="SNRW01013497">
    <property type="protein sequence ID" value="KAA6372553.1"/>
    <property type="molecule type" value="Genomic_DNA"/>
</dbReference>
<dbReference type="AlphaFoldDB" id="A0A5J4UQG9"/>
<accession>A0A5J4UQG9</accession>
<comment type="caution">
    <text evidence="1">The sequence shown here is derived from an EMBL/GenBank/DDBJ whole genome shotgun (WGS) entry which is preliminary data.</text>
</comment>
<dbReference type="Proteomes" id="UP000324800">
    <property type="component" value="Unassembled WGS sequence"/>
</dbReference>
<evidence type="ECO:0000313" key="2">
    <source>
        <dbReference type="Proteomes" id="UP000324800"/>
    </source>
</evidence>
<reference evidence="1 2" key="1">
    <citation type="submission" date="2019-03" db="EMBL/GenBank/DDBJ databases">
        <title>Single cell metagenomics reveals metabolic interactions within the superorganism composed of flagellate Streblomastix strix and complex community of Bacteroidetes bacteria on its surface.</title>
        <authorList>
            <person name="Treitli S.C."/>
            <person name="Kolisko M."/>
            <person name="Husnik F."/>
            <person name="Keeling P."/>
            <person name="Hampl V."/>
        </authorList>
    </citation>
    <scope>NUCLEOTIDE SEQUENCE [LARGE SCALE GENOMIC DNA]</scope>
    <source>
        <strain evidence="1">ST1C</strain>
    </source>
</reference>
<organism evidence="1 2">
    <name type="scientific">Streblomastix strix</name>
    <dbReference type="NCBI Taxonomy" id="222440"/>
    <lineage>
        <taxon>Eukaryota</taxon>
        <taxon>Metamonada</taxon>
        <taxon>Preaxostyla</taxon>
        <taxon>Oxymonadida</taxon>
        <taxon>Streblomastigidae</taxon>
        <taxon>Streblomastix</taxon>
    </lineage>
</organism>
<evidence type="ECO:0000313" key="1">
    <source>
        <dbReference type="EMBL" id="KAA6372553.1"/>
    </source>
</evidence>
<sequence>FISLARLLLQILQPEYSIINDDHNEMKDEKIMDKGDESFGDWEIFEQGGTTVGGLYSYVYDYFKMVRKKSIGSGQMLCEHLLAQYSQDE</sequence>
<feature type="non-terminal residue" evidence="1">
    <location>
        <position position="1"/>
    </location>
</feature>
<protein>
    <submittedName>
        <fullName evidence="1">Uncharacterized protein</fullName>
    </submittedName>
</protein>
<gene>
    <name evidence="1" type="ORF">EZS28_031919</name>
</gene>